<dbReference type="Gene3D" id="3.20.20.140">
    <property type="entry name" value="Metal-dependent hydrolases"/>
    <property type="match status" value="1"/>
</dbReference>
<dbReference type="Proteomes" id="UP000664914">
    <property type="component" value="Chromosome"/>
</dbReference>
<reference evidence="4" key="1">
    <citation type="submission" date="2020-07" db="EMBL/GenBank/DDBJ databases">
        <authorList>
            <person name="Camacho E."/>
        </authorList>
    </citation>
    <scope>NUCLEOTIDE SEQUENCE</scope>
    <source>
        <strain evidence="4">MPO218</strain>
    </source>
</reference>
<dbReference type="EMBL" id="CP059319">
    <property type="protein sequence ID" value="QTH21422.1"/>
    <property type="molecule type" value="Genomic_DNA"/>
</dbReference>
<proteinExistence type="inferred from homology"/>
<evidence type="ECO:0000313" key="4">
    <source>
        <dbReference type="EMBL" id="QTH21422.1"/>
    </source>
</evidence>
<dbReference type="RefSeq" id="WP_208632698.1">
    <property type="nucleotide sequence ID" value="NZ_CP059319.1"/>
</dbReference>
<protein>
    <submittedName>
        <fullName evidence="4">Amidohydrolase family protein</fullName>
    </submittedName>
</protein>
<evidence type="ECO:0000256" key="2">
    <source>
        <dbReference type="ARBA" id="ARBA00022801"/>
    </source>
</evidence>
<keyword evidence="2" id="KW-0378">Hydrolase</keyword>
<comment type="similarity">
    <text evidence="1">Belongs to the metallo-dependent hydrolases superfamily. ATZ/TRZ family.</text>
</comment>
<dbReference type="SUPFAM" id="SSF51338">
    <property type="entry name" value="Composite domain of metallo-dependent hydrolases"/>
    <property type="match status" value="1"/>
</dbReference>
<dbReference type="NCBIfam" id="NF006056">
    <property type="entry name" value="PRK08204.1"/>
    <property type="match status" value="1"/>
</dbReference>
<dbReference type="InterPro" id="IPR006680">
    <property type="entry name" value="Amidohydro-rel"/>
</dbReference>
<dbReference type="PANTHER" id="PTHR43794:SF11">
    <property type="entry name" value="AMIDOHYDROLASE-RELATED DOMAIN-CONTAINING PROTEIN"/>
    <property type="match status" value="1"/>
</dbReference>
<dbReference type="Gene3D" id="2.30.40.10">
    <property type="entry name" value="Urease, subunit C, domain 1"/>
    <property type="match status" value="1"/>
</dbReference>
<evidence type="ECO:0000259" key="3">
    <source>
        <dbReference type="Pfam" id="PF01979"/>
    </source>
</evidence>
<organism evidence="4 5">
    <name type="scientific">Rhizorhabdus wittichii</name>
    <dbReference type="NCBI Taxonomy" id="160791"/>
    <lineage>
        <taxon>Bacteria</taxon>
        <taxon>Pseudomonadati</taxon>
        <taxon>Pseudomonadota</taxon>
        <taxon>Alphaproteobacteria</taxon>
        <taxon>Sphingomonadales</taxon>
        <taxon>Sphingomonadaceae</taxon>
        <taxon>Rhizorhabdus</taxon>
    </lineage>
</organism>
<dbReference type="GO" id="GO:0016810">
    <property type="term" value="F:hydrolase activity, acting on carbon-nitrogen (but not peptide) bonds"/>
    <property type="evidence" value="ECO:0007669"/>
    <property type="project" value="InterPro"/>
</dbReference>
<dbReference type="InterPro" id="IPR011059">
    <property type="entry name" value="Metal-dep_hydrolase_composite"/>
</dbReference>
<sequence length="459" mass="49864">MKRTLIRNGRVVTVDPALGDIDDCDILIVGDRIAEVRPAIDADADEVIDARDKIVIPGLVNAHLHTWQTGLRSIGSGWTGPDYHRIVHGNMGTRFLPDDNYVGTLLGALEQLSGGVTTIFDWCHDITSIDYAHRSIDALDEAGIRAVFGHGSAKPNAAPGELPFTHIPHPRERVEALRNGRLSSDDGLVTLAVAILGPQFSIPEVVEHDFRMVRDLGLPSSSHAARRPKDWVSPEGFHIPARLGLLDERHNVVHANYIGDEELKLIVDCGASVTVTANIEVHVHPMDPVSGRLLALGAMPSLGIDSVPLANSDFFNEMRLAMLYQRALDQRVAWRNGAPPPDRLPVPPRQVLEWATIGGARALCMEDRIGSLTPGKKADVVLIDGLALNMFPVHEPTFSTVQQANAANVDTVLVDGVVRKRGGKLVYADALLAQRRDELLRSVSRIIAESGYRSSAIGS</sequence>
<gene>
    <name evidence="4" type="ORF">HRJ34_24405</name>
</gene>
<evidence type="ECO:0000256" key="1">
    <source>
        <dbReference type="ARBA" id="ARBA00006745"/>
    </source>
</evidence>
<name>A0A975D1Y0_9SPHN</name>
<dbReference type="AlphaFoldDB" id="A0A975D1Y0"/>
<accession>A0A975D1Y0</accession>
<reference evidence="4" key="2">
    <citation type="submission" date="2021-04" db="EMBL/GenBank/DDBJ databases">
        <title>Isolation and genomic analysis of the ibuprofen-degrading bacterium Sphingomonas strain MPO218.</title>
        <authorList>
            <person name="Aulestia M."/>
            <person name="Flores A."/>
            <person name="Mangas E.L."/>
            <person name="Perez-Pulido A.J."/>
            <person name="Santero E."/>
            <person name="Camacho E.M."/>
        </authorList>
    </citation>
    <scope>NUCLEOTIDE SEQUENCE</scope>
    <source>
        <strain evidence="4">MPO218</strain>
    </source>
</reference>
<dbReference type="SUPFAM" id="SSF51556">
    <property type="entry name" value="Metallo-dependent hydrolases"/>
    <property type="match status" value="1"/>
</dbReference>
<dbReference type="Pfam" id="PF01979">
    <property type="entry name" value="Amidohydro_1"/>
    <property type="match status" value="1"/>
</dbReference>
<evidence type="ECO:0000313" key="5">
    <source>
        <dbReference type="Proteomes" id="UP000664914"/>
    </source>
</evidence>
<dbReference type="InterPro" id="IPR050287">
    <property type="entry name" value="MTA/SAH_deaminase"/>
</dbReference>
<dbReference type="PANTHER" id="PTHR43794">
    <property type="entry name" value="AMINOHYDROLASE SSNA-RELATED"/>
    <property type="match status" value="1"/>
</dbReference>
<feature type="domain" description="Amidohydrolase-related" evidence="3">
    <location>
        <begin position="54"/>
        <end position="418"/>
    </location>
</feature>
<dbReference type="InterPro" id="IPR032466">
    <property type="entry name" value="Metal_Hydrolase"/>
</dbReference>